<comment type="caution">
    <text evidence="3">The sequence shown here is derived from an EMBL/GenBank/DDBJ whole genome shotgun (WGS) entry which is preliminary data.</text>
</comment>
<dbReference type="AlphaFoldDB" id="A0AAE3KLF0"/>
<dbReference type="Gene3D" id="3.30.470.20">
    <property type="entry name" value="ATP-grasp fold, B domain"/>
    <property type="match status" value="1"/>
</dbReference>
<dbReference type="GO" id="GO:0046872">
    <property type="term" value="F:metal ion binding"/>
    <property type="evidence" value="ECO:0007669"/>
    <property type="project" value="InterPro"/>
</dbReference>
<keyword evidence="1" id="KW-0067">ATP-binding</keyword>
<organism evidence="3 4">
    <name type="scientific">Goodfellowiella coeruleoviolacea</name>
    <dbReference type="NCBI Taxonomy" id="334858"/>
    <lineage>
        <taxon>Bacteria</taxon>
        <taxon>Bacillati</taxon>
        <taxon>Actinomycetota</taxon>
        <taxon>Actinomycetes</taxon>
        <taxon>Pseudonocardiales</taxon>
        <taxon>Pseudonocardiaceae</taxon>
        <taxon>Goodfellowiella</taxon>
    </lineage>
</organism>
<protein>
    <submittedName>
        <fullName evidence="3">ATP-grasp domain-containing protein</fullName>
    </submittedName>
</protein>
<dbReference type="PANTHER" id="PTHR39217:SF1">
    <property type="entry name" value="GLUTATHIONE SYNTHETASE"/>
    <property type="match status" value="1"/>
</dbReference>
<name>A0AAE3KLF0_9PSEU</name>
<reference evidence="3" key="1">
    <citation type="submission" date="2022-06" db="EMBL/GenBank/DDBJ databases">
        <title>Genomic Encyclopedia of Archaeal and Bacterial Type Strains, Phase II (KMG-II): from individual species to whole genera.</title>
        <authorList>
            <person name="Goeker M."/>
        </authorList>
    </citation>
    <scope>NUCLEOTIDE SEQUENCE</scope>
    <source>
        <strain evidence="3">DSM 43935</strain>
    </source>
</reference>
<dbReference type="Proteomes" id="UP001206128">
    <property type="component" value="Unassembled WGS sequence"/>
</dbReference>
<dbReference type="EMBL" id="JAMTCK010000027">
    <property type="protein sequence ID" value="MCP2170254.1"/>
    <property type="molecule type" value="Genomic_DNA"/>
</dbReference>
<dbReference type="GO" id="GO:0005524">
    <property type="term" value="F:ATP binding"/>
    <property type="evidence" value="ECO:0007669"/>
    <property type="project" value="UniProtKB-UniRule"/>
</dbReference>
<keyword evidence="4" id="KW-1185">Reference proteome</keyword>
<dbReference type="InterPro" id="IPR053191">
    <property type="entry name" value="DcsG_Biosynth_Enzyme"/>
</dbReference>
<sequence length="308" mass="33113">MSLTAATTAAPPVRPGPPTVVLASCRDLPTGDGDESALLPALAEIGVHVEWAAWDERPERFDSADLVVLRATWDYPQRRDEFLAWCDSVPTLVNPAEVARWNTDKSYLVDLARAGVPVVPTEVVAPGETPRWPLGEFVVKPAVGAGSRGAARFAEDTHQAAADHLADLHARGGAAIVQPYQPSVDVEGEMALVFFAGTYSHAFAKGPMLRRDAATDGSGLFVTERLAPAEPDPARRRVAEDAMDAASHLLGLRRTDLLYARVDVVRDHNGRPMVLELELTEPSLGLRQTDPAAALRLASAIRAALTQR</sequence>
<keyword evidence="1" id="KW-0547">Nucleotide-binding</keyword>
<dbReference type="InterPro" id="IPR011761">
    <property type="entry name" value="ATP-grasp"/>
</dbReference>
<gene>
    <name evidence="3" type="ORF">LX83_007145</name>
</gene>
<accession>A0AAE3KLF0</accession>
<dbReference type="SUPFAM" id="SSF56059">
    <property type="entry name" value="Glutathione synthetase ATP-binding domain-like"/>
    <property type="match status" value="1"/>
</dbReference>
<evidence type="ECO:0000259" key="2">
    <source>
        <dbReference type="PROSITE" id="PS50975"/>
    </source>
</evidence>
<feature type="domain" description="ATP-grasp" evidence="2">
    <location>
        <begin position="108"/>
        <end position="306"/>
    </location>
</feature>
<proteinExistence type="predicted"/>
<dbReference type="PROSITE" id="PS50975">
    <property type="entry name" value="ATP_GRASP"/>
    <property type="match status" value="1"/>
</dbReference>
<evidence type="ECO:0000313" key="4">
    <source>
        <dbReference type="Proteomes" id="UP001206128"/>
    </source>
</evidence>
<dbReference type="PANTHER" id="PTHR39217">
    <property type="match status" value="1"/>
</dbReference>
<evidence type="ECO:0000256" key="1">
    <source>
        <dbReference type="PROSITE-ProRule" id="PRU00409"/>
    </source>
</evidence>
<evidence type="ECO:0000313" key="3">
    <source>
        <dbReference type="EMBL" id="MCP2170254.1"/>
    </source>
</evidence>
<dbReference type="RefSeq" id="WP_253780302.1">
    <property type="nucleotide sequence ID" value="NZ_JAMTCK010000027.1"/>
</dbReference>